<evidence type="ECO:0000313" key="1">
    <source>
        <dbReference type="EMBL" id="CAH2251547.1"/>
    </source>
</evidence>
<protein>
    <submittedName>
        <fullName evidence="1">Jg9762 protein</fullName>
    </submittedName>
</protein>
<dbReference type="EMBL" id="CAKXAJ010026025">
    <property type="protein sequence ID" value="CAH2251547.1"/>
    <property type="molecule type" value="Genomic_DNA"/>
</dbReference>
<sequence>MPLRTFKGQDRRIGAIIKTLLGQFTTQKELDEFLEWQDKNGKYLSESKLAVSQAVENARVNIDWANKNQKLVVEKLREFSVSHHLEQPSWASWRKKPLFMSSLYAIHNISSSIMNKPHV</sequence>
<comment type="caution">
    <text evidence="1">The sequence shown here is derived from an EMBL/GenBank/DDBJ whole genome shotgun (WGS) entry which is preliminary data.</text>
</comment>
<dbReference type="Gene3D" id="1.25.50.20">
    <property type="match status" value="1"/>
</dbReference>
<dbReference type="Proteomes" id="UP000838756">
    <property type="component" value="Unassembled WGS sequence"/>
</dbReference>
<keyword evidence="2" id="KW-1185">Reference proteome</keyword>
<accession>A0A8S4S917</accession>
<organism evidence="1 2">
    <name type="scientific">Pararge aegeria aegeria</name>
    <dbReference type="NCBI Taxonomy" id="348720"/>
    <lineage>
        <taxon>Eukaryota</taxon>
        <taxon>Metazoa</taxon>
        <taxon>Ecdysozoa</taxon>
        <taxon>Arthropoda</taxon>
        <taxon>Hexapoda</taxon>
        <taxon>Insecta</taxon>
        <taxon>Pterygota</taxon>
        <taxon>Neoptera</taxon>
        <taxon>Endopterygota</taxon>
        <taxon>Lepidoptera</taxon>
        <taxon>Glossata</taxon>
        <taxon>Ditrysia</taxon>
        <taxon>Papilionoidea</taxon>
        <taxon>Nymphalidae</taxon>
        <taxon>Satyrinae</taxon>
        <taxon>Satyrini</taxon>
        <taxon>Parargina</taxon>
        <taxon>Pararge</taxon>
    </lineage>
</organism>
<evidence type="ECO:0000313" key="2">
    <source>
        <dbReference type="Proteomes" id="UP000838756"/>
    </source>
</evidence>
<proteinExistence type="predicted"/>
<dbReference type="OrthoDB" id="510539at2759"/>
<reference evidence="1" key="1">
    <citation type="submission" date="2022-03" db="EMBL/GenBank/DDBJ databases">
        <authorList>
            <person name="Lindestad O."/>
        </authorList>
    </citation>
    <scope>NUCLEOTIDE SEQUENCE</scope>
</reference>
<gene>
    <name evidence="1" type="primary">jg9762</name>
    <name evidence="1" type="ORF">PAEG_LOCUS22235</name>
</gene>
<dbReference type="AlphaFoldDB" id="A0A8S4S917"/>
<name>A0A8S4S917_9NEOP</name>